<keyword evidence="2" id="KW-1185">Reference proteome</keyword>
<protein>
    <submittedName>
        <fullName evidence="1">Uncharacterized protein</fullName>
    </submittedName>
</protein>
<dbReference type="AlphaFoldDB" id="A0A1W0W9W2"/>
<proteinExistence type="predicted"/>
<comment type="caution">
    <text evidence="1">The sequence shown here is derived from an EMBL/GenBank/DDBJ whole genome shotgun (WGS) entry which is preliminary data.</text>
</comment>
<evidence type="ECO:0000313" key="1">
    <source>
        <dbReference type="EMBL" id="OQV11942.1"/>
    </source>
</evidence>
<sequence>MEVAGRPRLDHCAVWASCTLEVDQQPGKKTGDLTISASRKELKSLWVWWWVEPETGECGALKTNRFIGHEAEMLPFLIPVPNGGERVQILYLYLMSEAPTSVDQQIRNSFGKPLANGSVNSVAPCVRRIIQSLDIQVLTL</sequence>
<dbReference type="EMBL" id="MTYJ01000158">
    <property type="protein sequence ID" value="OQV11942.1"/>
    <property type="molecule type" value="Genomic_DNA"/>
</dbReference>
<accession>A0A1W0W9W2</accession>
<evidence type="ECO:0000313" key="2">
    <source>
        <dbReference type="Proteomes" id="UP000192578"/>
    </source>
</evidence>
<organism evidence="1 2">
    <name type="scientific">Hypsibius exemplaris</name>
    <name type="common">Freshwater tardigrade</name>
    <dbReference type="NCBI Taxonomy" id="2072580"/>
    <lineage>
        <taxon>Eukaryota</taxon>
        <taxon>Metazoa</taxon>
        <taxon>Ecdysozoa</taxon>
        <taxon>Tardigrada</taxon>
        <taxon>Eutardigrada</taxon>
        <taxon>Parachela</taxon>
        <taxon>Hypsibioidea</taxon>
        <taxon>Hypsibiidae</taxon>
        <taxon>Hypsibius</taxon>
    </lineage>
</organism>
<dbReference type="Proteomes" id="UP000192578">
    <property type="component" value="Unassembled WGS sequence"/>
</dbReference>
<name>A0A1W0W9W2_HYPEX</name>
<reference evidence="2" key="1">
    <citation type="submission" date="2017-01" db="EMBL/GenBank/DDBJ databases">
        <title>Comparative genomics of anhydrobiosis in the tardigrade Hypsibius dujardini.</title>
        <authorList>
            <person name="Yoshida Y."/>
            <person name="Koutsovoulos G."/>
            <person name="Laetsch D."/>
            <person name="Stevens L."/>
            <person name="Kumar S."/>
            <person name="Horikawa D."/>
            <person name="Ishino K."/>
            <person name="Komine S."/>
            <person name="Tomita M."/>
            <person name="Blaxter M."/>
            <person name="Arakawa K."/>
        </authorList>
    </citation>
    <scope>NUCLEOTIDE SEQUENCE [LARGE SCALE GENOMIC DNA]</scope>
    <source>
        <strain evidence="2">Z151</strain>
    </source>
</reference>
<gene>
    <name evidence="1" type="ORF">BV898_13818</name>
</gene>